<evidence type="ECO:0000256" key="1">
    <source>
        <dbReference type="SAM" id="MobiDB-lite"/>
    </source>
</evidence>
<sequence>MRRAQGSSLHKRPLRAAKLILLSALLVPGAILSTSVSATAQEGVLRRGFFRELFAPAPPPEPERRYSRPPIIVQPGVRSAPVRRSKAVATPRKPPEPEVVVAEKKEDARVILVVGDFLGGGLAEGLSTVFAENAGIRVVDRSNGSSGLVRDDYFDWPGQLGKIIEEQKPAAVLVMLGSNDRQQLKVGSERAAPMSDAWDTEYTRRAAQLAKIVTDSKVPALWVGMPSFKASKMTADMVALNDIYRTVASKSGIEFVDIWDGFTDQNGAFVTTGPDINGQPVRLRSDDGINMTRQGKRKMAFYAEKPLNKLLGLSLAGEAPVAGLPGAAPGALTLPTDIDRTMPISLNDPELDGSTELLGAQAGPKQEPRTPSEKLQVLGIAPEPTPGRADDFKWVPQRRITQSADGATTSAIKR</sequence>
<feature type="region of interest" description="Disordered" evidence="1">
    <location>
        <begin position="339"/>
        <end position="414"/>
    </location>
</feature>
<reference evidence="2" key="1">
    <citation type="submission" date="2020-09" db="EMBL/GenBank/DDBJ databases">
        <title>Genome seq and assembly of Tianweitania sp.</title>
        <authorList>
            <person name="Chhetri G."/>
        </authorList>
    </citation>
    <scope>NUCLEOTIDE SEQUENCE</scope>
    <source>
        <strain evidence="2">Rool2</strain>
    </source>
</reference>
<organism evidence="2 3">
    <name type="scientific">Oryzicola mucosus</name>
    <dbReference type="NCBI Taxonomy" id="2767425"/>
    <lineage>
        <taxon>Bacteria</taxon>
        <taxon>Pseudomonadati</taxon>
        <taxon>Pseudomonadota</taxon>
        <taxon>Alphaproteobacteria</taxon>
        <taxon>Hyphomicrobiales</taxon>
        <taxon>Phyllobacteriaceae</taxon>
        <taxon>Oryzicola</taxon>
    </lineage>
</organism>
<dbReference type="Proteomes" id="UP000643405">
    <property type="component" value="Unassembled WGS sequence"/>
</dbReference>
<dbReference type="Pfam" id="PF04311">
    <property type="entry name" value="DUF459"/>
    <property type="match status" value="1"/>
</dbReference>
<feature type="compositionally biased region" description="Polar residues" evidence="1">
    <location>
        <begin position="399"/>
        <end position="414"/>
    </location>
</feature>
<evidence type="ECO:0000313" key="3">
    <source>
        <dbReference type="Proteomes" id="UP000643405"/>
    </source>
</evidence>
<evidence type="ECO:0000313" key="2">
    <source>
        <dbReference type="EMBL" id="MBD0414411.1"/>
    </source>
</evidence>
<keyword evidence="3" id="KW-1185">Reference proteome</keyword>
<name>A0A8J6PIZ6_9HYPH</name>
<dbReference type="InterPro" id="IPR007407">
    <property type="entry name" value="DUF459"/>
</dbReference>
<comment type="caution">
    <text evidence="2">The sequence shown here is derived from an EMBL/GenBank/DDBJ whole genome shotgun (WGS) entry which is preliminary data.</text>
</comment>
<protein>
    <submittedName>
        <fullName evidence="2">DUF459 domain-containing protein</fullName>
    </submittedName>
</protein>
<accession>A0A8J6PIZ6</accession>
<dbReference type="CDD" id="cd01829">
    <property type="entry name" value="SGNH_hydrolase_peri2"/>
    <property type="match status" value="1"/>
</dbReference>
<gene>
    <name evidence="2" type="ORF">ICI42_07085</name>
</gene>
<proteinExistence type="predicted"/>
<dbReference type="InterPro" id="IPR036514">
    <property type="entry name" value="SGNH_hydro_sf"/>
</dbReference>
<dbReference type="GO" id="GO:0016788">
    <property type="term" value="F:hydrolase activity, acting on ester bonds"/>
    <property type="evidence" value="ECO:0007669"/>
    <property type="project" value="UniProtKB-ARBA"/>
</dbReference>
<dbReference type="Gene3D" id="3.40.50.1110">
    <property type="entry name" value="SGNH hydrolase"/>
    <property type="match status" value="1"/>
</dbReference>
<dbReference type="AlphaFoldDB" id="A0A8J6PIZ6"/>
<dbReference type="SUPFAM" id="SSF52266">
    <property type="entry name" value="SGNH hydrolase"/>
    <property type="match status" value="1"/>
</dbReference>
<dbReference type="EMBL" id="JACVVX010000002">
    <property type="protein sequence ID" value="MBD0414411.1"/>
    <property type="molecule type" value="Genomic_DNA"/>
</dbReference>